<dbReference type="GO" id="GO:0003677">
    <property type="term" value="F:DNA binding"/>
    <property type="evidence" value="ECO:0007669"/>
    <property type="project" value="InterPro"/>
</dbReference>
<sequence length="1063" mass="115188">MPPTTFKLGLAVPVGSLPAFAGSDLLPHILMDAWDGPVAARRIAPSPSELMALIRDEVSARAARAAARLRNGDARGTLEKPLILVFDDTESEASTVPLPEGYSAPQLGITVISIVRERLHEPSDTSVRITVTTTGEGIGLTVDGDEGQSAGIARAVPDAMSVEVFEGFAGRVAPLRLSSASKREEADGQDLDILQLLDIAKIDEISPRRWDKKRGDKDFLRVPIATSDDGGPVYIDLKESAHGGMGPHGICIGATGSGKSEFLRTLVLSLSLTHSPEDLAMILVDYKGGAAFTPFQTLPHIAGLIDNLADDAQLIQRAKASIEGEIVRRQHLMKNTGSFASITDYRVARDSNPDMPALPHLLLVIDEFGELLTAEPDFIDLLLQIGRIGRALGIHLLLASQRIEGGRLRGLDTYLSYRIGLRTFSEQESSMILETPDAFHLPAIPGYGYLKVDTSIYTRFCAAYVSGPVPGPTHDLALDVIEWGAFAQPPYNSIERDAAEIDQPLSRSTTTGPSLLDECVTRLRETAKATEPVWLPPLPDRLPLLQVLGNREELPLHVPIGVLDQPSNQDQGTWQLDLTRSGGHFAIIGAPQSGRTMFLRTFAAGIATTHTPKQVTMYGLDLTGAGLARLEDFPHVGGIATRANREQQTRLLEELQAMIAERERLFRVHRIESLAQFRARHEAGDLPSVISPDVVLLIDGYGLIRTEFEVLADKLTDLLTRGGSFGIHLVLALTRWSEVTMSLQPLIGNRIELRLNDPSESSVARKLSETIRATQPGRALTAERLFGQIALPTVDDVDDDHVGDALTELAKQTAASWQGPAASPIRLLPEDLDPATLPDEFDEPDHLPIGLRQDTMEPALLSLGDTDQHVLVLGDAGSGKTTLLRQILDTLIQRHTPDELVIALMEPRSQLTHSVPDDFLGGHANNITKARQLAAALALELDKRQNDGTDPSLRIVLVVDDYDILASSGESPLEPLLPYFASARDHRFTVILARPVAGAARALFERSILTIKDTGGTGVILSGERAEGPLWPGVYATQAIPGRATLVRRGQPPRLIQVANRKG</sequence>
<dbReference type="GO" id="GO:0005524">
    <property type="term" value="F:ATP binding"/>
    <property type="evidence" value="ECO:0007669"/>
    <property type="project" value="UniProtKB-UniRule"/>
</dbReference>
<organism evidence="6 7">
    <name type="scientific">Microbacterium natoriense</name>
    <dbReference type="NCBI Taxonomy" id="284570"/>
    <lineage>
        <taxon>Bacteria</taxon>
        <taxon>Bacillati</taxon>
        <taxon>Actinomycetota</taxon>
        <taxon>Actinomycetes</taxon>
        <taxon>Micrococcales</taxon>
        <taxon>Microbacteriaceae</taxon>
        <taxon>Microbacterium</taxon>
    </lineage>
</organism>
<comment type="caution">
    <text evidence="6">The sequence shown here is derived from an EMBL/GenBank/DDBJ whole genome shotgun (WGS) entry which is preliminary data.</text>
</comment>
<evidence type="ECO:0000256" key="2">
    <source>
        <dbReference type="ARBA" id="ARBA00022741"/>
    </source>
</evidence>
<dbReference type="SMART" id="SM00382">
    <property type="entry name" value="AAA"/>
    <property type="match status" value="3"/>
</dbReference>
<evidence type="ECO:0000256" key="1">
    <source>
        <dbReference type="ARBA" id="ARBA00022737"/>
    </source>
</evidence>
<dbReference type="InterPro" id="IPR003593">
    <property type="entry name" value="AAA+_ATPase"/>
</dbReference>
<accession>A0AAW8EZ98</accession>
<dbReference type="AlphaFoldDB" id="A0AAW8EZ98"/>
<keyword evidence="1" id="KW-0677">Repeat</keyword>
<dbReference type="Pfam" id="PF01580">
    <property type="entry name" value="FtsK_SpoIIIE"/>
    <property type="match status" value="3"/>
</dbReference>
<dbReference type="InterPro" id="IPR050206">
    <property type="entry name" value="FtsK/SpoIIIE/SftA"/>
</dbReference>
<feature type="domain" description="FtsK" evidence="5">
    <location>
        <begin position="230"/>
        <end position="430"/>
    </location>
</feature>
<dbReference type="PROSITE" id="PS50901">
    <property type="entry name" value="FTSK"/>
    <property type="match status" value="3"/>
</dbReference>
<feature type="binding site" evidence="4">
    <location>
        <begin position="253"/>
        <end position="260"/>
    </location>
    <ligand>
        <name>ATP</name>
        <dbReference type="ChEBI" id="CHEBI:30616"/>
    </ligand>
</feature>
<evidence type="ECO:0000256" key="3">
    <source>
        <dbReference type="ARBA" id="ARBA00022840"/>
    </source>
</evidence>
<dbReference type="SUPFAM" id="SSF52540">
    <property type="entry name" value="P-loop containing nucleoside triphosphate hydrolases"/>
    <property type="match status" value="3"/>
</dbReference>
<proteinExistence type="predicted"/>
<dbReference type="InterPro" id="IPR023837">
    <property type="entry name" value="EccCb-like_Actinobacteria"/>
</dbReference>
<dbReference type="Proteomes" id="UP001244427">
    <property type="component" value="Unassembled WGS sequence"/>
</dbReference>
<dbReference type="EMBL" id="JAUSXV010000001">
    <property type="protein sequence ID" value="MDQ0648636.1"/>
    <property type="molecule type" value="Genomic_DNA"/>
</dbReference>
<dbReference type="PANTHER" id="PTHR22683:SF1">
    <property type="entry name" value="TYPE VII SECRETION SYSTEM PROTEIN ESSC"/>
    <property type="match status" value="1"/>
</dbReference>
<feature type="domain" description="FtsK" evidence="5">
    <location>
        <begin position="571"/>
        <end position="762"/>
    </location>
</feature>
<dbReference type="InterPro" id="IPR002543">
    <property type="entry name" value="FtsK_dom"/>
</dbReference>
<evidence type="ECO:0000313" key="6">
    <source>
        <dbReference type="EMBL" id="MDQ0648636.1"/>
    </source>
</evidence>
<feature type="domain" description="FtsK" evidence="5">
    <location>
        <begin position="856"/>
        <end position="1030"/>
    </location>
</feature>
<keyword evidence="2 4" id="KW-0547">Nucleotide-binding</keyword>
<feature type="binding site" evidence="4">
    <location>
        <begin position="589"/>
        <end position="596"/>
    </location>
    <ligand>
        <name>ATP</name>
        <dbReference type="ChEBI" id="CHEBI:30616"/>
    </ligand>
</feature>
<evidence type="ECO:0000313" key="7">
    <source>
        <dbReference type="Proteomes" id="UP001244427"/>
    </source>
</evidence>
<dbReference type="Gene3D" id="3.40.50.300">
    <property type="entry name" value="P-loop containing nucleotide triphosphate hydrolases"/>
    <property type="match status" value="3"/>
</dbReference>
<keyword evidence="7" id="KW-1185">Reference proteome</keyword>
<dbReference type="PANTHER" id="PTHR22683">
    <property type="entry name" value="SPORULATION PROTEIN RELATED"/>
    <property type="match status" value="1"/>
</dbReference>
<evidence type="ECO:0000256" key="4">
    <source>
        <dbReference type="PROSITE-ProRule" id="PRU00289"/>
    </source>
</evidence>
<reference evidence="6 7" key="1">
    <citation type="submission" date="2023-07" db="EMBL/GenBank/DDBJ databases">
        <title>Comparative genomics of wheat-associated soil bacteria to identify genetic determinants of phenazine resistance.</title>
        <authorList>
            <person name="Mouncey N."/>
        </authorList>
    </citation>
    <scope>NUCLEOTIDE SEQUENCE [LARGE SCALE GENOMIC DNA]</scope>
    <source>
        <strain evidence="6 7">W4I9-1</strain>
    </source>
</reference>
<dbReference type="InterPro" id="IPR027417">
    <property type="entry name" value="P-loop_NTPase"/>
</dbReference>
<name>A0AAW8EZ98_9MICO</name>
<protein>
    <submittedName>
        <fullName evidence="6">S-DNA-T family DNA segregation ATPase FtsK/SpoIIIE</fullName>
    </submittedName>
</protein>
<dbReference type="NCBIfam" id="TIGR03925">
    <property type="entry name" value="T7SS_EccC_b"/>
    <property type="match status" value="1"/>
</dbReference>
<gene>
    <name evidence="6" type="ORF">QFZ53_002832</name>
</gene>
<keyword evidence="3 4" id="KW-0067">ATP-binding</keyword>
<feature type="binding site" evidence="4">
    <location>
        <begin position="874"/>
        <end position="881"/>
    </location>
    <ligand>
        <name>ATP</name>
        <dbReference type="ChEBI" id="CHEBI:30616"/>
    </ligand>
</feature>
<evidence type="ECO:0000259" key="5">
    <source>
        <dbReference type="PROSITE" id="PS50901"/>
    </source>
</evidence>